<dbReference type="OrthoDB" id="119203at2"/>
<evidence type="ECO:0000256" key="3">
    <source>
        <dbReference type="ARBA" id="ARBA00023125"/>
    </source>
</evidence>
<keyword evidence="2" id="KW-0805">Transcription regulation</keyword>
<dbReference type="InterPro" id="IPR000847">
    <property type="entry name" value="LysR_HTH_N"/>
</dbReference>
<sequence length="304" mass="34573">MDLNKFKVFVDLSKTLNYTETAENLFTTQGNISKQILALEKGLNVSLFKRAHRKIELTEQGKLILPYAQNILRDYEQLTVKLDDYQAAQNMTIEMHTIPTMPSYQSFGLISQFLRDYPDVQMQLKEEESYNLITSLKAGKCEVIFARTFKFVDPKLERIVMEDDKFVAVLPQGHVLATQDKLDLADLKTEKFLILGNSTNLYLPVLELCQQAGFKANVVYEGTRVDLIMQMVQNNMGVSVMTAKTAKQFANKAVAIVPLTANITNKLCFIRVKGQHSKANNLFWNYIQKQVGNDGGRDDSRIIN</sequence>
<name>A0A0K2LB25_9LACO</name>
<dbReference type="RefSeq" id="WP_041499286.1">
    <property type="nucleotide sequence ID" value="NZ_BJDV01000008.1"/>
</dbReference>
<dbReference type="Proteomes" id="UP000061546">
    <property type="component" value="Chromosome"/>
</dbReference>
<dbReference type="InterPro" id="IPR050950">
    <property type="entry name" value="HTH-type_LysR_regulators"/>
</dbReference>
<dbReference type="KEGG" id="lhi:JP39_03480"/>
<gene>
    <name evidence="6" type="ORF">JP39_03480</name>
</gene>
<dbReference type="InterPro" id="IPR036390">
    <property type="entry name" value="WH_DNA-bd_sf"/>
</dbReference>
<evidence type="ECO:0000313" key="7">
    <source>
        <dbReference type="Proteomes" id="UP000061546"/>
    </source>
</evidence>
<dbReference type="Pfam" id="PF03466">
    <property type="entry name" value="LysR_substrate"/>
    <property type="match status" value="1"/>
</dbReference>
<dbReference type="SUPFAM" id="SSF53850">
    <property type="entry name" value="Periplasmic binding protein-like II"/>
    <property type="match status" value="1"/>
</dbReference>
<dbReference type="Pfam" id="PF00126">
    <property type="entry name" value="HTH_1"/>
    <property type="match status" value="1"/>
</dbReference>
<comment type="similarity">
    <text evidence="1">Belongs to the LysR transcriptional regulatory family.</text>
</comment>
<dbReference type="GO" id="GO:0003677">
    <property type="term" value="F:DNA binding"/>
    <property type="evidence" value="ECO:0007669"/>
    <property type="project" value="UniProtKB-KW"/>
</dbReference>
<organism evidence="6 7">
    <name type="scientific">Companilactobacillus heilongjiangensis</name>
    <dbReference type="NCBI Taxonomy" id="1074467"/>
    <lineage>
        <taxon>Bacteria</taxon>
        <taxon>Bacillati</taxon>
        <taxon>Bacillota</taxon>
        <taxon>Bacilli</taxon>
        <taxon>Lactobacillales</taxon>
        <taxon>Lactobacillaceae</taxon>
        <taxon>Companilactobacillus</taxon>
    </lineage>
</organism>
<dbReference type="STRING" id="1074467.JP39_03480"/>
<evidence type="ECO:0000259" key="5">
    <source>
        <dbReference type="PROSITE" id="PS50931"/>
    </source>
</evidence>
<keyword evidence="7" id="KW-1185">Reference proteome</keyword>
<dbReference type="GO" id="GO:0003700">
    <property type="term" value="F:DNA-binding transcription factor activity"/>
    <property type="evidence" value="ECO:0007669"/>
    <property type="project" value="InterPro"/>
</dbReference>
<dbReference type="FunFam" id="1.10.10.10:FF:000001">
    <property type="entry name" value="LysR family transcriptional regulator"/>
    <property type="match status" value="1"/>
</dbReference>
<dbReference type="PANTHER" id="PTHR30419:SF8">
    <property type="entry name" value="NITROGEN ASSIMILATION TRANSCRIPTIONAL ACTIVATOR-RELATED"/>
    <property type="match status" value="1"/>
</dbReference>
<protein>
    <submittedName>
        <fullName evidence="6">LysR family transcriptional regulator</fullName>
    </submittedName>
</protein>
<accession>A0A0K2LB25</accession>
<dbReference type="SUPFAM" id="SSF46785">
    <property type="entry name" value="Winged helix' DNA-binding domain"/>
    <property type="match status" value="1"/>
</dbReference>
<feature type="domain" description="HTH lysR-type" evidence="5">
    <location>
        <begin position="1"/>
        <end position="58"/>
    </location>
</feature>
<dbReference type="InterPro" id="IPR036388">
    <property type="entry name" value="WH-like_DNA-bd_sf"/>
</dbReference>
<dbReference type="PROSITE" id="PS50931">
    <property type="entry name" value="HTH_LYSR"/>
    <property type="match status" value="1"/>
</dbReference>
<dbReference type="Gene3D" id="1.10.10.10">
    <property type="entry name" value="Winged helix-like DNA-binding domain superfamily/Winged helix DNA-binding domain"/>
    <property type="match status" value="1"/>
</dbReference>
<evidence type="ECO:0000313" key="6">
    <source>
        <dbReference type="EMBL" id="ALB28496.1"/>
    </source>
</evidence>
<dbReference type="Gene3D" id="3.40.190.290">
    <property type="match status" value="1"/>
</dbReference>
<keyword evidence="4" id="KW-0804">Transcription</keyword>
<dbReference type="CDD" id="cd05466">
    <property type="entry name" value="PBP2_LTTR_substrate"/>
    <property type="match status" value="1"/>
</dbReference>
<evidence type="ECO:0000256" key="2">
    <source>
        <dbReference type="ARBA" id="ARBA00023015"/>
    </source>
</evidence>
<dbReference type="PANTHER" id="PTHR30419">
    <property type="entry name" value="HTH-TYPE TRANSCRIPTIONAL REGULATOR YBHD"/>
    <property type="match status" value="1"/>
</dbReference>
<proteinExistence type="inferred from homology"/>
<keyword evidence="3" id="KW-0238">DNA-binding</keyword>
<evidence type="ECO:0000256" key="4">
    <source>
        <dbReference type="ARBA" id="ARBA00023163"/>
    </source>
</evidence>
<reference evidence="6 7" key="1">
    <citation type="submission" date="2015-08" db="EMBL/GenBank/DDBJ databases">
        <title>Genomic sequence of Lactobacillus heilongjiangensis DSM 28069, isolated from Chinese traditional pickle.</title>
        <authorList>
            <person name="Jiang X."/>
            <person name="Zheng B."/>
            <person name="Cheng H."/>
        </authorList>
    </citation>
    <scope>NUCLEOTIDE SEQUENCE [LARGE SCALE GENOMIC DNA]</scope>
    <source>
        <strain evidence="6 7">DSM 28069</strain>
    </source>
</reference>
<dbReference type="EMBL" id="CP012559">
    <property type="protein sequence ID" value="ALB28496.1"/>
    <property type="molecule type" value="Genomic_DNA"/>
</dbReference>
<dbReference type="AlphaFoldDB" id="A0A0K2LB25"/>
<evidence type="ECO:0000256" key="1">
    <source>
        <dbReference type="ARBA" id="ARBA00009437"/>
    </source>
</evidence>
<dbReference type="GO" id="GO:0005829">
    <property type="term" value="C:cytosol"/>
    <property type="evidence" value="ECO:0007669"/>
    <property type="project" value="TreeGrafter"/>
</dbReference>
<dbReference type="InterPro" id="IPR005119">
    <property type="entry name" value="LysR_subst-bd"/>
</dbReference>